<dbReference type="EMBL" id="CP027860">
    <property type="protein sequence ID" value="AVP95730.1"/>
    <property type="molecule type" value="Genomic_DNA"/>
</dbReference>
<sequence length="224" mass="23997">MPRPILLSWSSGKDSAWTLHCLRQDPSVLVVGLVTTVNATFDRVAMHGTRRAILEAQANALGLPLHVVPLPWPCTNAEYESAMRQALIAAARDGVTGMAFGDLFLADVRDYRVQLLAGTGIEPMFPIWGDDTTALAHQMIDAGLRAVVTAVDPRQVPADLAGQAFDQDFLARLPTGADPCGENGEFHTCVLAGPMFSAPLSLQPGEVVTRDGFVFADFLLAEGQ</sequence>
<protein>
    <submittedName>
        <fullName evidence="2">ATP-binding protein</fullName>
    </submittedName>
</protein>
<dbReference type="Pfam" id="PF01902">
    <property type="entry name" value="Diphthami_syn_2"/>
    <property type="match status" value="1"/>
</dbReference>
<keyword evidence="2" id="KW-0547">Nucleotide-binding</keyword>
<dbReference type="RefSeq" id="WP_106889659.1">
    <property type="nucleotide sequence ID" value="NZ_CP027860.1"/>
</dbReference>
<feature type="domain" description="Diphthamide synthase" evidence="1">
    <location>
        <begin position="9"/>
        <end position="202"/>
    </location>
</feature>
<reference evidence="2 3" key="1">
    <citation type="submission" date="2018-03" db="EMBL/GenBank/DDBJ databases">
        <title>Ahniella affigens gen. nov., sp. nov., a gammaproteobacterium isolated from sandy soil near a stream.</title>
        <authorList>
            <person name="Ko Y."/>
            <person name="Kim J.-H."/>
        </authorList>
    </citation>
    <scope>NUCLEOTIDE SEQUENCE [LARGE SCALE GENOMIC DNA]</scope>
    <source>
        <strain evidence="2 3">D13</strain>
    </source>
</reference>
<dbReference type="SUPFAM" id="SSF52402">
    <property type="entry name" value="Adenine nucleotide alpha hydrolases-like"/>
    <property type="match status" value="1"/>
</dbReference>
<keyword evidence="2" id="KW-0067">ATP-binding</keyword>
<gene>
    <name evidence="2" type="ORF">C7S18_00315</name>
</gene>
<accession>A0A2P1PLM4</accession>
<dbReference type="GO" id="GO:0005524">
    <property type="term" value="F:ATP binding"/>
    <property type="evidence" value="ECO:0007669"/>
    <property type="project" value="UniProtKB-KW"/>
</dbReference>
<proteinExistence type="predicted"/>
<organism evidence="2 3">
    <name type="scientific">Ahniella affigens</name>
    <dbReference type="NCBI Taxonomy" id="2021234"/>
    <lineage>
        <taxon>Bacteria</taxon>
        <taxon>Pseudomonadati</taxon>
        <taxon>Pseudomonadota</taxon>
        <taxon>Gammaproteobacteria</taxon>
        <taxon>Lysobacterales</taxon>
        <taxon>Rhodanobacteraceae</taxon>
        <taxon>Ahniella</taxon>
    </lineage>
</organism>
<dbReference type="InterPro" id="IPR014729">
    <property type="entry name" value="Rossmann-like_a/b/a_fold"/>
</dbReference>
<name>A0A2P1PLM4_9GAMM</name>
<dbReference type="AlphaFoldDB" id="A0A2P1PLM4"/>
<dbReference type="OrthoDB" id="3572539at2"/>
<reference evidence="2 3" key="2">
    <citation type="submission" date="2018-03" db="EMBL/GenBank/DDBJ databases">
        <authorList>
            <person name="Keele B.F."/>
        </authorList>
    </citation>
    <scope>NUCLEOTIDE SEQUENCE [LARGE SCALE GENOMIC DNA]</scope>
    <source>
        <strain evidence="2 3">D13</strain>
    </source>
</reference>
<dbReference type="Proteomes" id="UP000241074">
    <property type="component" value="Chromosome"/>
</dbReference>
<evidence type="ECO:0000313" key="2">
    <source>
        <dbReference type="EMBL" id="AVP95730.1"/>
    </source>
</evidence>
<evidence type="ECO:0000313" key="3">
    <source>
        <dbReference type="Proteomes" id="UP000241074"/>
    </source>
</evidence>
<dbReference type="KEGG" id="xba:C7S18_00315"/>
<dbReference type="Gene3D" id="3.40.50.620">
    <property type="entry name" value="HUPs"/>
    <property type="match status" value="1"/>
</dbReference>
<dbReference type="InterPro" id="IPR002761">
    <property type="entry name" value="Diphthami_syn_dom"/>
</dbReference>
<evidence type="ECO:0000259" key="1">
    <source>
        <dbReference type="Pfam" id="PF01902"/>
    </source>
</evidence>
<dbReference type="Gene3D" id="3.90.1490.10">
    <property type="entry name" value="putative n-type atp pyrophosphatase, domain 2"/>
    <property type="match status" value="1"/>
</dbReference>
<keyword evidence="3" id="KW-1185">Reference proteome</keyword>